<evidence type="ECO:0000256" key="8">
    <source>
        <dbReference type="PIRSR" id="PIRSR602326-1"/>
    </source>
</evidence>
<keyword evidence="3 9" id="KW-0812">Transmembrane</keyword>
<gene>
    <name evidence="11" type="primary">petC</name>
    <name evidence="11" type="ORF">BN1079_03175</name>
</gene>
<keyword evidence="4 8" id="KW-0479">Metal-binding</keyword>
<dbReference type="eggNOG" id="COG2857">
    <property type="taxonomic scope" value="Bacteria"/>
</dbReference>
<evidence type="ECO:0000256" key="10">
    <source>
        <dbReference type="SAM" id="SignalP"/>
    </source>
</evidence>
<dbReference type="RefSeq" id="WP_037025994.1">
    <property type="nucleotide sequence ID" value="NZ_CCSF01000001.1"/>
</dbReference>
<name>A0A078M181_9PSED</name>
<dbReference type="GO" id="GO:0009055">
    <property type="term" value="F:electron transfer activity"/>
    <property type="evidence" value="ECO:0007669"/>
    <property type="project" value="InterPro"/>
</dbReference>
<dbReference type="Gene3D" id="1.10.760.10">
    <property type="entry name" value="Cytochrome c-like domain"/>
    <property type="match status" value="1"/>
</dbReference>
<evidence type="ECO:0000256" key="6">
    <source>
        <dbReference type="ARBA" id="ARBA00023004"/>
    </source>
</evidence>
<evidence type="ECO:0000313" key="11">
    <source>
        <dbReference type="EMBL" id="CDZ95831.1"/>
    </source>
</evidence>
<organism evidence="11 12">
    <name type="scientific">Pseudomonas saudiphocaensis</name>
    <dbReference type="NCBI Taxonomy" id="1499686"/>
    <lineage>
        <taxon>Bacteria</taxon>
        <taxon>Pseudomonadati</taxon>
        <taxon>Pseudomonadota</taxon>
        <taxon>Gammaproteobacteria</taxon>
        <taxon>Pseudomonadales</taxon>
        <taxon>Pseudomonadaceae</taxon>
        <taxon>Pseudomonas</taxon>
    </lineage>
</organism>
<dbReference type="OrthoDB" id="9798864at2"/>
<dbReference type="Pfam" id="PF02167">
    <property type="entry name" value="Cytochrom_C1"/>
    <property type="match status" value="2"/>
</dbReference>
<comment type="cofactor">
    <cofactor evidence="8">
        <name>heme c</name>
        <dbReference type="ChEBI" id="CHEBI:61717"/>
    </cofactor>
    <text evidence="8">Binds 1 heme c group covalently per subunit.</text>
</comment>
<feature type="transmembrane region" description="Helical" evidence="9">
    <location>
        <begin position="242"/>
        <end position="260"/>
    </location>
</feature>
<keyword evidence="12" id="KW-1185">Reference proteome</keyword>
<accession>A0A078M181</accession>
<dbReference type="PANTHER" id="PTHR10266:SF3">
    <property type="entry name" value="CYTOCHROME C1, HEME PROTEIN, MITOCHONDRIAL"/>
    <property type="match status" value="1"/>
</dbReference>
<dbReference type="Proteomes" id="UP000053902">
    <property type="component" value="Unassembled WGS sequence"/>
</dbReference>
<proteinExistence type="predicted"/>
<dbReference type="PANTHER" id="PTHR10266">
    <property type="entry name" value="CYTOCHROME C1"/>
    <property type="match status" value="1"/>
</dbReference>
<dbReference type="STRING" id="1499686.BN1079_03175"/>
<comment type="subcellular location">
    <subcellularLocation>
        <location evidence="1">Membrane</location>
    </subcellularLocation>
</comment>
<evidence type="ECO:0000256" key="7">
    <source>
        <dbReference type="ARBA" id="ARBA00023136"/>
    </source>
</evidence>
<evidence type="ECO:0000256" key="4">
    <source>
        <dbReference type="ARBA" id="ARBA00022723"/>
    </source>
</evidence>
<feature type="binding site" description="covalent" evidence="8">
    <location>
        <position position="50"/>
    </location>
    <ligand>
        <name>heme c</name>
        <dbReference type="ChEBI" id="CHEBI:61717"/>
    </ligand>
</feature>
<reference evidence="11 12" key="1">
    <citation type="submission" date="2014-07" db="EMBL/GenBank/DDBJ databases">
        <authorList>
            <person name="Urmite Genomes Urmite Genomes"/>
        </authorList>
    </citation>
    <scope>NUCLEOTIDE SEQUENCE [LARGE SCALE GENOMIC DNA]</scope>
    <source>
        <strain evidence="11 12">20_BN</strain>
    </source>
</reference>
<evidence type="ECO:0000313" key="12">
    <source>
        <dbReference type="Proteomes" id="UP000053902"/>
    </source>
</evidence>
<keyword evidence="7 9" id="KW-0472">Membrane</keyword>
<sequence length="269" mass="29871">MKKQFAALILALVPAFGFAAGPSVALDKVDIDLTDKAALQDGLQTFANYCMGCHSAQYQRYERVATDLGIPEEVMMDNIVFSDAKIGDHMKIGMTPDDAKAWFGAAPPDLTLVARVRGTDWLYSYMRGFYVDPSRPYGFNNTVFPNVGMPHVLAPLQGLQVLPSTLPEGESVACKQVQVVENGRKQFDPLTGTPITHEDCEQLTVVPGSGELTEAEYDEKIKNLVTFLAYSANPVKLESQRIGTYVLLFLAVFFVFAYLLKREYWKDVH</sequence>
<feature type="binding site" description="covalent" evidence="8">
    <location>
        <position position="54"/>
    </location>
    <ligand>
        <name>heme c</name>
        <dbReference type="ChEBI" id="CHEBI:61717"/>
    </ligand>
</feature>
<dbReference type="GO" id="GO:0020037">
    <property type="term" value="F:heme binding"/>
    <property type="evidence" value="ECO:0007669"/>
    <property type="project" value="InterPro"/>
</dbReference>
<dbReference type="AlphaFoldDB" id="A0A078M181"/>
<keyword evidence="6 8" id="KW-0408">Iron</keyword>
<dbReference type="InterPro" id="IPR002326">
    <property type="entry name" value="Cyt_c1"/>
</dbReference>
<dbReference type="HOGENOM" id="CLU_078597_0_0_6"/>
<dbReference type="InterPro" id="IPR036909">
    <property type="entry name" value="Cyt_c-like_dom_sf"/>
</dbReference>
<evidence type="ECO:0000256" key="1">
    <source>
        <dbReference type="ARBA" id="ARBA00004370"/>
    </source>
</evidence>
<dbReference type="GO" id="GO:0046872">
    <property type="term" value="F:metal ion binding"/>
    <property type="evidence" value="ECO:0007669"/>
    <property type="project" value="UniProtKB-KW"/>
</dbReference>
<evidence type="ECO:0000256" key="3">
    <source>
        <dbReference type="ARBA" id="ARBA00022692"/>
    </source>
</evidence>
<feature type="chain" id="PRO_5001741761" evidence="10">
    <location>
        <begin position="20"/>
        <end position="269"/>
    </location>
</feature>
<feature type="binding site" description="covalent" evidence="8">
    <location>
        <position position="53"/>
    </location>
    <ligand>
        <name>heme c</name>
        <dbReference type="ChEBI" id="CHEBI:61717"/>
    </ligand>
</feature>
<dbReference type="SUPFAM" id="SSF46626">
    <property type="entry name" value="Cytochrome c"/>
    <property type="match status" value="1"/>
</dbReference>
<keyword evidence="10" id="KW-0732">Signal</keyword>
<keyword evidence="2 8" id="KW-0349">Heme</keyword>
<protein>
    <submittedName>
        <fullName evidence="11">Ubiquinol--cytochrome c reductase, cytochrome c1</fullName>
    </submittedName>
</protein>
<evidence type="ECO:0000256" key="5">
    <source>
        <dbReference type="ARBA" id="ARBA00022989"/>
    </source>
</evidence>
<evidence type="ECO:0000256" key="9">
    <source>
        <dbReference type="SAM" id="Phobius"/>
    </source>
</evidence>
<dbReference type="EMBL" id="CCSF01000001">
    <property type="protein sequence ID" value="CDZ95831.1"/>
    <property type="molecule type" value="Genomic_DNA"/>
</dbReference>
<feature type="signal peptide" evidence="10">
    <location>
        <begin position="1"/>
        <end position="19"/>
    </location>
</feature>
<dbReference type="GO" id="GO:0016020">
    <property type="term" value="C:membrane"/>
    <property type="evidence" value="ECO:0007669"/>
    <property type="project" value="UniProtKB-SubCell"/>
</dbReference>
<keyword evidence="5 9" id="KW-1133">Transmembrane helix</keyword>
<evidence type="ECO:0000256" key="2">
    <source>
        <dbReference type="ARBA" id="ARBA00022617"/>
    </source>
</evidence>